<dbReference type="VEuPathDB" id="PlasmoDB:PVPAM_120033200"/>
<dbReference type="eggNOG" id="ENOG502QY5T">
    <property type="taxonomic scope" value="Eukaryota"/>
</dbReference>
<dbReference type="AlphaFoldDB" id="A0A1G4H1C2"/>
<evidence type="ECO:0000256" key="1">
    <source>
        <dbReference type="SAM" id="Phobius"/>
    </source>
</evidence>
<keyword evidence="1" id="KW-0812">Transmembrane</keyword>
<keyword evidence="1" id="KW-0472">Membrane</keyword>
<dbReference type="VEuPathDB" id="PlasmoDB:PVX_116580"/>
<evidence type="ECO:0000313" key="3">
    <source>
        <dbReference type="Proteomes" id="UP000196402"/>
    </source>
</evidence>
<evidence type="ECO:0000313" key="2">
    <source>
        <dbReference type="EMBL" id="SCO68664.1"/>
    </source>
</evidence>
<dbReference type="VEuPathDB" id="PlasmoDB:PVW1_120043000"/>
<organism evidence="2 3">
    <name type="scientific">Plasmodium vivax</name>
    <name type="common">malaria parasite P. vivax</name>
    <dbReference type="NCBI Taxonomy" id="5855"/>
    <lineage>
        <taxon>Eukaryota</taxon>
        <taxon>Sar</taxon>
        <taxon>Alveolata</taxon>
        <taxon>Apicomplexa</taxon>
        <taxon>Aconoidasida</taxon>
        <taxon>Haemosporida</taxon>
        <taxon>Plasmodiidae</taxon>
        <taxon>Plasmodium</taxon>
        <taxon>Plasmodium (Plasmodium)</taxon>
    </lineage>
</organism>
<accession>A0A1G4H1C2</accession>
<dbReference type="EMBL" id="LT615250">
    <property type="protein sequence ID" value="SCO68664.1"/>
    <property type="molecule type" value="Genomic_DNA"/>
</dbReference>
<feature type="transmembrane region" description="Helical" evidence="1">
    <location>
        <begin position="134"/>
        <end position="154"/>
    </location>
</feature>
<dbReference type="Proteomes" id="UP000196402">
    <property type="component" value="Chromosome 12"/>
</dbReference>
<proteinExistence type="predicted"/>
<keyword evidence="1" id="KW-1133">Transmembrane helix</keyword>
<dbReference type="VEuPathDB" id="PlasmoDB:PVP01_1228500"/>
<name>A0A1G4H1C2_PLAVI</name>
<protein>
    <submittedName>
        <fullName evidence="2">Uncharacterized protein</fullName>
    </submittedName>
</protein>
<sequence length="193" mass="22158">MATSLNLLRKSNGPIPAVFNHKVLGNILKFNTNKQKNLSCNNVSDRLETQTVGEHLDRGNAQFKYCPYLKPLDIKGIKRADRKFDYNSSYSFMLAQKDFSENPQNRNFLTHYLYNGMKVPLPPRRYKLAQYVDVRLDVFSPVIITCVICLPFFFTDFMVVRAGEKFRALICCRASHFKHPSPDAGRVRGARCA</sequence>
<reference evidence="2 3" key="1">
    <citation type="submission" date="2016-07" db="EMBL/GenBank/DDBJ databases">
        <authorList>
            <consortium name="Pathogen Informatics"/>
        </authorList>
    </citation>
    <scope>NUCLEOTIDE SEQUENCE [LARGE SCALE GENOMIC DNA]</scope>
</reference>
<gene>
    <name evidence="2" type="ORF">PVT01_120032600</name>
</gene>